<dbReference type="Proteomes" id="UP000008960">
    <property type="component" value="Chromosome"/>
</dbReference>
<dbReference type="EMBL" id="FP929061">
    <property type="protein sequence ID" value="CBL38448.1"/>
    <property type="molecule type" value="Genomic_DNA"/>
</dbReference>
<gene>
    <name evidence="1" type="ORF">CL2_15070</name>
</gene>
<reference evidence="1 2" key="2">
    <citation type="submission" date="2010-03" db="EMBL/GenBank/DDBJ databases">
        <authorList>
            <person name="Pajon A."/>
        </authorList>
    </citation>
    <scope>NUCLEOTIDE SEQUENCE [LARGE SCALE GENOMIC DNA]</scope>
    <source>
        <strain evidence="1 2">SSC/2</strain>
    </source>
</reference>
<protein>
    <submittedName>
        <fullName evidence="1">Uncharacterized protein</fullName>
    </submittedName>
</protein>
<name>D4N0Q3_ANAHA</name>
<dbReference type="KEGG" id="bprl:CL2_15070"/>
<organism evidence="1 2">
    <name type="scientific">Anaerostipes hadrus</name>
    <dbReference type="NCBI Taxonomy" id="649756"/>
    <lineage>
        <taxon>Bacteria</taxon>
        <taxon>Bacillati</taxon>
        <taxon>Bacillota</taxon>
        <taxon>Clostridia</taxon>
        <taxon>Lachnospirales</taxon>
        <taxon>Lachnospiraceae</taxon>
        <taxon>Anaerostipes</taxon>
    </lineage>
</organism>
<evidence type="ECO:0000313" key="2">
    <source>
        <dbReference type="Proteomes" id="UP000008960"/>
    </source>
</evidence>
<reference evidence="1 2" key="1">
    <citation type="submission" date="2010-03" db="EMBL/GenBank/DDBJ databases">
        <title>The genome sequence of Clostridiales sp. SSC/2.</title>
        <authorList>
            <consortium name="metaHIT consortium -- http://www.metahit.eu/"/>
            <person name="Pajon A."/>
            <person name="Turner K."/>
            <person name="Parkhill J."/>
            <person name="Duncan S."/>
            <person name="Flint H."/>
        </authorList>
    </citation>
    <scope>NUCLEOTIDE SEQUENCE [LARGE SCALE GENOMIC DNA]</scope>
    <source>
        <strain evidence="1 2">SSC/2</strain>
    </source>
</reference>
<dbReference type="AlphaFoldDB" id="D4N0Q3"/>
<accession>D4N0Q3</accession>
<sequence>MFGQLVNFVKMAGYFCVNFEEFWSVFGHLPTFCPLLKTKVATQKPRIYAGLRGFWSKTHFYFYLIVKKKLINIYRFAKKSGLLTKTIKNTHYYKILLFLKFAKKTCPFMRERTDFKRGLILVVSLLFLRPT</sequence>
<proteinExistence type="predicted"/>
<evidence type="ECO:0000313" key="1">
    <source>
        <dbReference type="EMBL" id="CBL38448.1"/>
    </source>
</evidence>